<evidence type="ECO:0000256" key="1">
    <source>
        <dbReference type="HAMAP-Rule" id="MF_00095"/>
    </source>
</evidence>
<dbReference type="EMBL" id="DVLX01000098">
    <property type="protein sequence ID" value="HIU00210.1"/>
    <property type="molecule type" value="Genomic_DNA"/>
</dbReference>
<sequence>MKYSNICRGKFIKRPNRFVAYVEIDGVKEKVHVKNTGRCKELLIPGAEVYLEDFKDRMGKRNLRYSLIAVKKGETIVNMDSQAPNKVVREALEGGRILLEGMENNEKIKSEYTYGNSRLDFYVEDSKGNKGLIEVKGVTLEEEGVARFPDAPTQRGIKHIEELIKIKSRGYGAAIIFVIQMKGIKRFEPNAERHREFAEILKQAAEAGVCIMALDCIVKPDEIITDKAIPVQIAAV</sequence>
<dbReference type="InterPro" id="IPR040452">
    <property type="entry name" value="SfsA_C"/>
</dbReference>
<reference evidence="4" key="2">
    <citation type="journal article" date="2021" name="PeerJ">
        <title>Extensive microbial diversity within the chicken gut microbiome revealed by metagenomics and culture.</title>
        <authorList>
            <person name="Gilroy R."/>
            <person name="Ravi A."/>
            <person name="Getino M."/>
            <person name="Pursley I."/>
            <person name="Horton D.L."/>
            <person name="Alikhan N.F."/>
            <person name="Baker D."/>
            <person name="Gharbi K."/>
            <person name="Hall N."/>
            <person name="Watson M."/>
            <person name="Adriaenssens E.M."/>
            <person name="Foster-Nyarko E."/>
            <person name="Jarju S."/>
            <person name="Secka A."/>
            <person name="Antonio M."/>
            <person name="Oren A."/>
            <person name="Chaudhuri R.R."/>
            <person name="La Ragione R."/>
            <person name="Hildebrand F."/>
            <person name="Pallen M.J."/>
        </authorList>
    </citation>
    <scope>NUCLEOTIDE SEQUENCE</scope>
    <source>
        <strain evidence="4">CHK176-22527</strain>
    </source>
</reference>
<dbReference type="HAMAP" id="MF_00095">
    <property type="entry name" value="SfsA"/>
    <property type="match status" value="1"/>
</dbReference>
<dbReference type="CDD" id="cd22359">
    <property type="entry name" value="SfsA-like_bacterial"/>
    <property type="match status" value="1"/>
</dbReference>
<organism evidence="4 5">
    <name type="scientific">Candidatus Allocopromorpha excrementavium</name>
    <dbReference type="NCBI Taxonomy" id="2840741"/>
    <lineage>
        <taxon>Bacteria</taxon>
        <taxon>Bacillati</taxon>
        <taxon>Bacillota</taxon>
        <taxon>Clostridia</taxon>
        <taxon>Eubacteriales</taxon>
        <taxon>Eubacteriaceae</taxon>
        <taxon>Eubacteriaceae incertae sedis</taxon>
        <taxon>Candidatus Allocopromorpha</taxon>
    </lineage>
</organism>
<dbReference type="InterPro" id="IPR005224">
    <property type="entry name" value="SfsA"/>
</dbReference>
<feature type="domain" description="Sugar fermentation stimulation protein C-terminal" evidence="2">
    <location>
        <begin position="82"/>
        <end position="221"/>
    </location>
</feature>
<evidence type="ECO:0000313" key="5">
    <source>
        <dbReference type="Proteomes" id="UP000824159"/>
    </source>
</evidence>
<dbReference type="Pfam" id="PF03749">
    <property type="entry name" value="SfsA"/>
    <property type="match status" value="1"/>
</dbReference>
<dbReference type="Pfam" id="PF17746">
    <property type="entry name" value="SfsA_N"/>
    <property type="match status" value="1"/>
</dbReference>
<comment type="similarity">
    <text evidence="1">Belongs to the SfsA family.</text>
</comment>
<dbReference type="InterPro" id="IPR041465">
    <property type="entry name" value="SfsA_N"/>
</dbReference>
<name>A0A9D1HEM5_9FIRM</name>
<accession>A0A9D1HEM5</accession>
<protein>
    <recommendedName>
        <fullName evidence="1">Sugar fermentation stimulation protein homolog</fullName>
    </recommendedName>
</protein>
<proteinExistence type="inferred from homology"/>
<comment type="caution">
    <text evidence="4">The sequence shown here is derived from an EMBL/GenBank/DDBJ whole genome shotgun (WGS) entry which is preliminary data.</text>
</comment>
<dbReference type="PANTHER" id="PTHR30545:SF2">
    <property type="entry name" value="SUGAR FERMENTATION STIMULATION PROTEIN A"/>
    <property type="match status" value="1"/>
</dbReference>
<evidence type="ECO:0000313" key="4">
    <source>
        <dbReference type="EMBL" id="HIU00210.1"/>
    </source>
</evidence>
<evidence type="ECO:0000259" key="2">
    <source>
        <dbReference type="Pfam" id="PF03749"/>
    </source>
</evidence>
<evidence type="ECO:0000259" key="3">
    <source>
        <dbReference type="Pfam" id="PF17746"/>
    </source>
</evidence>
<dbReference type="Gene3D" id="3.40.1350.60">
    <property type="match status" value="1"/>
</dbReference>
<gene>
    <name evidence="1 4" type="primary">sfsA</name>
    <name evidence="4" type="ORF">IAD12_08160</name>
</gene>
<dbReference type="GO" id="GO:0003677">
    <property type="term" value="F:DNA binding"/>
    <property type="evidence" value="ECO:0007669"/>
    <property type="project" value="InterPro"/>
</dbReference>
<dbReference type="Gene3D" id="2.40.50.580">
    <property type="match status" value="1"/>
</dbReference>
<dbReference type="PANTHER" id="PTHR30545">
    <property type="entry name" value="SUGAR FERMENTATION STIMULATION PROTEIN A"/>
    <property type="match status" value="1"/>
</dbReference>
<dbReference type="NCBIfam" id="TIGR00230">
    <property type="entry name" value="sfsA"/>
    <property type="match status" value="1"/>
</dbReference>
<dbReference type="Proteomes" id="UP000824159">
    <property type="component" value="Unassembled WGS sequence"/>
</dbReference>
<feature type="domain" description="SfsA N-terminal OB" evidence="3">
    <location>
        <begin position="12"/>
        <end position="78"/>
    </location>
</feature>
<dbReference type="AlphaFoldDB" id="A0A9D1HEM5"/>
<reference evidence="4" key="1">
    <citation type="submission" date="2020-10" db="EMBL/GenBank/DDBJ databases">
        <authorList>
            <person name="Gilroy R."/>
        </authorList>
    </citation>
    <scope>NUCLEOTIDE SEQUENCE</scope>
    <source>
        <strain evidence="4">CHK176-22527</strain>
    </source>
</reference>